<evidence type="ECO:0000313" key="1">
    <source>
        <dbReference type="EMBL" id="KAF2641556.1"/>
    </source>
</evidence>
<name>A0A6A6S145_9PLEO</name>
<gene>
    <name evidence="1" type="ORF">P280DRAFT_316618</name>
</gene>
<accession>A0A6A6S145</accession>
<dbReference type="EMBL" id="MU006783">
    <property type="protein sequence ID" value="KAF2641556.1"/>
    <property type="molecule type" value="Genomic_DNA"/>
</dbReference>
<proteinExistence type="predicted"/>
<protein>
    <submittedName>
        <fullName evidence="1">Uncharacterized protein</fullName>
    </submittedName>
</protein>
<dbReference type="Proteomes" id="UP000799753">
    <property type="component" value="Unassembled WGS sequence"/>
</dbReference>
<sequence>MGRKHIDGVFALSAQMGIPPAINGLFSYPRIYSYFSHDSTPSLSLSLFPFSFSVAFTLKVLATPLVASCSWMHVNPTSNPFRSLFRGSTPLCGSTDSKGDEFEIQTIEVGGNLKEGKRRASTSSCRNRHYCHWCRVKNRVSRLCAVLSTLFIHFQQSVSSN</sequence>
<dbReference type="AlphaFoldDB" id="A0A6A6S145"/>
<keyword evidence="2" id="KW-1185">Reference proteome</keyword>
<organism evidence="1 2">
    <name type="scientific">Massarina eburnea CBS 473.64</name>
    <dbReference type="NCBI Taxonomy" id="1395130"/>
    <lineage>
        <taxon>Eukaryota</taxon>
        <taxon>Fungi</taxon>
        <taxon>Dikarya</taxon>
        <taxon>Ascomycota</taxon>
        <taxon>Pezizomycotina</taxon>
        <taxon>Dothideomycetes</taxon>
        <taxon>Pleosporomycetidae</taxon>
        <taxon>Pleosporales</taxon>
        <taxon>Massarineae</taxon>
        <taxon>Massarinaceae</taxon>
        <taxon>Massarina</taxon>
    </lineage>
</organism>
<reference evidence="1" key="1">
    <citation type="journal article" date="2020" name="Stud. Mycol.">
        <title>101 Dothideomycetes genomes: a test case for predicting lifestyles and emergence of pathogens.</title>
        <authorList>
            <person name="Haridas S."/>
            <person name="Albert R."/>
            <person name="Binder M."/>
            <person name="Bloem J."/>
            <person name="Labutti K."/>
            <person name="Salamov A."/>
            <person name="Andreopoulos B."/>
            <person name="Baker S."/>
            <person name="Barry K."/>
            <person name="Bills G."/>
            <person name="Bluhm B."/>
            <person name="Cannon C."/>
            <person name="Castanera R."/>
            <person name="Culley D."/>
            <person name="Daum C."/>
            <person name="Ezra D."/>
            <person name="Gonzalez J."/>
            <person name="Henrissat B."/>
            <person name="Kuo A."/>
            <person name="Liang C."/>
            <person name="Lipzen A."/>
            <person name="Lutzoni F."/>
            <person name="Magnuson J."/>
            <person name="Mondo S."/>
            <person name="Nolan M."/>
            <person name="Ohm R."/>
            <person name="Pangilinan J."/>
            <person name="Park H.-J."/>
            <person name="Ramirez L."/>
            <person name="Alfaro M."/>
            <person name="Sun H."/>
            <person name="Tritt A."/>
            <person name="Yoshinaga Y."/>
            <person name="Zwiers L.-H."/>
            <person name="Turgeon B."/>
            <person name="Goodwin S."/>
            <person name="Spatafora J."/>
            <person name="Crous P."/>
            <person name="Grigoriev I."/>
        </authorList>
    </citation>
    <scope>NUCLEOTIDE SEQUENCE</scope>
    <source>
        <strain evidence="1">CBS 473.64</strain>
    </source>
</reference>
<evidence type="ECO:0000313" key="2">
    <source>
        <dbReference type="Proteomes" id="UP000799753"/>
    </source>
</evidence>